<comment type="caution">
    <text evidence="2">The sequence shown here is derived from an EMBL/GenBank/DDBJ whole genome shotgun (WGS) entry which is preliminary data.</text>
</comment>
<dbReference type="Pfam" id="PF06985">
    <property type="entry name" value="HET"/>
    <property type="match status" value="1"/>
</dbReference>
<name>A0AAD7TQA1_9APHY</name>
<reference evidence="2" key="1">
    <citation type="submission" date="2022-11" db="EMBL/GenBank/DDBJ databases">
        <title>Genome Sequence of Cubamyces cubensis.</title>
        <authorList>
            <person name="Buettner E."/>
        </authorList>
    </citation>
    <scope>NUCLEOTIDE SEQUENCE</scope>
    <source>
        <strain evidence="2">MPL-01</strain>
    </source>
</reference>
<evidence type="ECO:0000259" key="1">
    <source>
        <dbReference type="Pfam" id="PF06985"/>
    </source>
</evidence>
<accession>A0AAD7TQA1</accession>
<dbReference type="InterPro" id="IPR010730">
    <property type="entry name" value="HET"/>
</dbReference>
<dbReference type="AlphaFoldDB" id="A0AAD7TQA1"/>
<sequence length="642" mass="72814">MPPSPSNTSHSSSSRLIASVRRRHVPSKPQFIDCVATIKRNTSVLVMCDSREITGIPVGWPEVQADPSVFKYSVVTYPRSSSSVEPHRLPSGGYDDTSLRAACQATLNWNIRFLWLDVYCVREHIQGEERWYMTRMHRIFRHASLCIVLPHGIGAPPPKPPNLDPNSAFDLFEDSSMLLDIVCSPPERTCLLHQYSRVKLEYVRRWIAEIALEGTSARVDVNQNSGFRIGVTMTPLVAMLLDVHLQVDGVNRLAKILDDRSARARSFLDYEENIRLLLTALTHGSQSDPELDTPARWQATTLLAASRRAWDKQPLRTALSLYGALYAEENIAMLRDLELLDEDDPKAMLHLLRAVAEKSPSLAYWIFAAYSNEPVTHVYRTYLRERRSLAQVIALADAGVDEMHCDYGFYFDSNIDTVRLDMRGENIILNARCAQVYKGAGYASDDSFECIATVDGSRVYYPRDVSRKAPLTSTKRYWLVVLGKWSESGVPVNARKDTKTCARMTVASRNSDVTYSEPLEAVLMVQDSRIRGSTRWQAESTIVLEDFHRRVASWRYREVPLGVRSMVRSQALVPIDTASLSTLLSRWHNSNYHDPGSVTPRDHLDAPTVHLNSRRFTIIWHATLVYGNFTYYESHSTDLLRS</sequence>
<evidence type="ECO:0000313" key="2">
    <source>
        <dbReference type="EMBL" id="KAJ8473845.1"/>
    </source>
</evidence>
<evidence type="ECO:0000313" key="3">
    <source>
        <dbReference type="Proteomes" id="UP001215151"/>
    </source>
</evidence>
<gene>
    <name evidence="2" type="ORF">ONZ51_g7615</name>
</gene>
<keyword evidence="3" id="KW-1185">Reference proteome</keyword>
<protein>
    <recommendedName>
        <fullName evidence="1">Heterokaryon incompatibility domain-containing protein</fullName>
    </recommendedName>
</protein>
<dbReference type="Proteomes" id="UP001215151">
    <property type="component" value="Unassembled WGS sequence"/>
</dbReference>
<organism evidence="2 3">
    <name type="scientific">Trametes cubensis</name>
    <dbReference type="NCBI Taxonomy" id="1111947"/>
    <lineage>
        <taxon>Eukaryota</taxon>
        <taxon>Fungi</taxon>
        <taxon>Dikarya</taxon>
        <taxon>Basidiomycota</taxon>
        <taxon>Agaricomycotina</taxon>
        <taxon>Agaricomycetes</taxon>
        <taxon>Polyporales</taxon>
        <taxon>Polyporaceae</taxon>
        <taxon>Trametes</taxon>
    </lineage>
</organism>
<dbReference type="EMBL" id="JAPEVG010000208">
    <property type="protein sequence ID" value="KAJ8473845.1"/>
    <property type="molecule type" value="Genomic_DNA"/>
</dbReference>
<feature type="domain" description="Heterokaryon incompatibility" evidence="1">
    <location>
        <begin position="98"/>
        <end position="149"/>
    </location>
</feature>
<proteinExistence type="predicted"/>